<dbReference type="AlphaFoldDB" id="A0ABD0UF84"/>
<proteinExistence type="predicted"/>
<feature type="compositionally biased region" description="Polar residues" evidence="1">
    <location>
        <begin position="114"/>
        <end position="125"/>
    </location>
</feature>
<comment type="caution">
    <text evidence="2">The sequence shown here is derived from an EMBL/GenBank/DDBJ whole genome shotgun (WGS) entry which is preliminary data.</text>
</comment>
<feature type="region of interest" description="Disordered" evidence="1">
    <location>
        <begin position="114"/>
        <end position="168"/>
    </location>
</feature>
<name>A0ABD0UF84_DENTH</name>
<evidence type="ECO:0000313" key="3">
    <source>
        <dbReference type="Proteomes" id="UP001552299"/>
    </source>
</evidence>
<keyword evidence="3" id="KW-1185">Reference proteome</keyword>
<organism evidence="2 3">
    <name type="scientific">Dendrobium thyrsiflorum</name>
    <name type="common">Pinecone-like raceme dendrobium</name>
    <name type="synonym">Orchid</name>
    <dbReference type="NCBI Taxonomy" id="117978"/>
    <lineage>
        <taxon>Eukaryota</taxon>
        <taxon>Viridiplantae</taxon>
        <taxon>Streptophyta</taxon>
        <taxon>Embryophyta</taxon>
        <taxon>Tracheophyta</taxon>
        <taxon>Spermatophyta</taxon>
        <taxon>Magnoliopsida</taxon>
        <taxon>Liliopsida</taxon>
        <taxon>Asparagales</taxon>
        <taxon>Orchidaceae</taxon>
        <taxon>Epidendroideae</taxon>
        <taxon>Malaxideae</taxon>
        <taxon>Dendrobiinae</taxon>
        <taxon>Dendrobium</taxon>
    </lineage>
</organism>
<sequence length="493" mass="55156">MDPSRIKVFDMHEMDENEIMQAFVGLGAFAEALYKDIEGIDSTNLAASITNRNAGKPSPRILTQDDSSTTLKNNLQFTKHLTQLEQAKNFPSRYQNQHIDSQLQCNHRLLQHGNTHCDSQQGHSDNFSRRNVDNSPSQDIHQHSKVQQQKIQQFNNQQPPNTDLSNNELYNNEISKENYLKVCKKVVGDRMIRREAAVHQAQMRLQAQAAWESNQKKYLSHALVVPECKIDVKGGHVAQAYATGGSAVNNLGSLSKVYTKALSNTQQHPPTVQTLFSMCGSSFQDHAYIRPSISTTSTSLKLQNQSSQMRKPTVNPSIASSKAVSTQAMNIATIQNYELYKAVKNHKNMHYGSTSQMLNQHHKQFTQQTLSSSIAIKEPACGSQTTDYVWQDSIGHDHEFLKKHQFSVPQSTVASVYRDKGHETLKDELHEKKFSNACCPINSSAIGKTTSPAAVVTNSIMQVSISGPNLLQQGIVLPQFTVEYLHSYALLQF</sequence>
<feature type="compositionally biased region" description="Polar residues" evidence="1">
    <location>
        <begin position="159"/>
        <end position="168"/>
    </location>
</feature>
<dbReference type="Proteomes" id="UP001552299">
    <property type="component" value="Unassembled WGS sequence"/>
</dbReference>
<accession>A0ABD0UF84</accession>
<reference evidence="2 3" key="1">
    <citation type="journal article" date="2024" name="Plant Biotechnol. J.">
        <title>Dendrobium thyrsiflorum genome and its molecular insights into genes involved in important horticultural traits.</title>
        <authorList>
            <person name="Chen B."/>
            <person name="Wang J.Y."/>
            <person name="Zheng P.J."/>
            <person name="Li K.L."/>
            <person name="Liang Y.M."/>
            <person name="Chen X.F."/>
            <person name="Zhang C."/>
            <person name="Zhao X."/>
            <person name="He X."/>
            <person name="Zhang G.Q."/>
            <person name="Liu Z.J."/>
            <person name="Xu Q."/>
        </authorList>
    </citation>
    <scope>NUCLEOTIDE SEQUENCE [LARGE SCALE GENOMIC DNA]</scope>
    <source>
        <strain evidence="2">GZMU011</strain>
    </source>
</reference>
<gene>
    <name evidence="2" type="ORF">M5K25_019652</name>
</gene>
<protein>
    <submittedName>
        <fullName evidence="2">Uncharacterized protein</fullName>
    </submittedName>
</protein>
<feature type="compositionally biased region" description="Low complexity" evidence="1">
    <location>
        <begin position="145"/>
        <end position="158"/>
    </location>
</feature>
<evidence type="ECO:0000256" key="1">
    <source>
        <dbReference type="SAM" id="MobiDB-lite"/>
    </source>
</evidence>
<evidence type="ECO:0000313" key="2">
    <source>
        <dbReference type="EMBL" id="KAL0911504.1"/>
    </source>
</evidence>
<dbReference type="EMBL" id="JANQDX010000015">
    <property type="protein sequence ID" value="KAL0911504.1"/>
    <property type="molecule type" value="Genomic_DNA"/>
</dbReference>